<dbReference type="InterPro" id="IPR013154">
    <property type="entry name" value="ADH-like_N"/>
</dbReference>
<dbReference type="Gene3D" id="3.90.180.10">
    <property type="entry name" value="Medium-chain alcohol dehydrogenases, catalytic domain"/>
    <property type="match status" value="1"/>
</dbReference>
<sequence length="334" mass="34588">MSLAQTMTAAVVETRDGPFHLTDITRPTPGPGEVLVRVAASGLNPLDLKIRAEQAAHARHPLPAVLGLDLAGEVEALGPGVQDFAKGQGVYGLVGGVGGLQGAQAQYVAVDARLLARRPRTLDARQAAALPLVAITAWEGLVDRAQVKPGHSVLVQGGAGGVGHMAVQIALAKGARVYATALGEEDLAYLRALGAVAIDGARAVPDYLEEHTDGTGFEVVYDTGGGALLDASFQAVRRFGHVVSCLGWGVHALAPLSFKQATYSGVFTLQPLLSGEGRGHFGETLAAITDLVDQGLLEPRLHPGRFGLDALAQAYEALAMRGKGKVVVDVGQAR</sequence>
<proteinExistence type="predicted"/>
<organism evidence="3">
    <name type="scientific">Caulobacter sp. (strain K31)</name>
    <dbReference type="NCBI Taxonomy" id="366602"/>
    <lineage>
        <taxon>Bacteria</taxon>
        <taxon>Pseudomonadati</taxon>
        <taxon>Pseudomonadota</taxon>
        <taxon>Alphaproteobacteria</taxon>
        <taxon>Caulobacterales</taxon>
        <taxon>Caulobacteraceae</taxon>
        <taxon>Caulobacter</taxon>
    </lineage>
</organism>
<dbReference type="CDD" id="cd08272">
    <property type="entry name" value="MDR6"/>
    <property type="match status" value="1"/>
</dbReference>
<dbReference type="InterPro" id="IPR051603">
    <property type="entry name" value="Zinc-ADH_QOR/CCCR"/>
</dbReference>
<dbReference type="Gene3D" id="3.40.50.720">
    <property type="entry name" value="NAD(P)-binding Rossmann-like Domain"/>
    <property type="match status" value="1"/>
</dbReference>
<dbReference type="InterPro" id="IPR011032">
    <property type="entry name" value="GroES-like_sf"/>
</dbReference>
<dbReference type="HOGENOM" id="CLU_026673_3_3_5"/>
<dbReference type="KEGG" id="cak:Caul_2386"/>
<protein>
    <submittedName>
        <fullName evidence="3">Alcohol dehydrogenase zinc-binding domain protein</fullName>
    </submittedName>
</protein>
<dbReference type="GO" id="GO:0016491">
    <property type="term" value="F:oxidoreductase activity"/>
    <property type="evidence" value="ECO:0007669"/>
    <property type="project" value="InterPro"/>
</dbReference>
<reference evidence="3" key="1">
    <citation type="submission" date="2008-01" db="EMBL/GenBank/DDBJ databases">
        <title>Complete sequence of chromosome of Caulobacter sp. K31.</title>
        <authorList>
            <consortium name="US DOE Joint Genome Institute"/>
            <person name="Copeland A."/>
            <person name="Lucas S."/>
            <person name="Lapidus A."/>
            <person name="Barry K."/>
            <person name="Glavina del Rio T."/>
            <person name="Dalin E."/>
            <person name="Tice H."/>
            <person name="Pitluck S."/>
            <person name="Bruce D."/>
            <person name="Goodwin L."/>
            <person name="Thompson L.S."/>
            <person name="Brettin T."/>
            <person name="Detter J.C."/>
            <person name="Han C."/>
            <person name="Schmutz J."/>
            <person name="Larimer F."/>
            <person name="Land M."/>
            <person name="Hauser L."/>
            <person name="Kyrpides N."/>
            <person name="Kim E."/>
            <person name="Stephens C."/>
            <person name="Richardson P."/>
        </authorList>
    </citation>
    <scope>NUCLEOTIDE SEQUENCE [LARGE SCALE GENOMIC DNA]</scope>
    <source>
        <strain evidence="3">K31</strain>
    </source>
</reference>
<keyword evidence="1" id="KW-0521">NADP</keyword>
<dbReference type="AlphaFoldDB" id="B0SVP5"/>
<dbReference type="SUPFAM" id="SSF51735">
    <property type="entry name" value="NAD(P)-binding Rossmann-fold domains"/>
    <property type="match status" value="1"/>
</dbReference>
<dbReference type="eggNOG" id="COG0604">
    <property type="taxonomic scope" value="Bacteria"/>
</dbReference>
<evidence type="ECO:0000313" key="3">
    <source>
        <dbReference type="EMBL" id="ABZ71513.1"/>
    </source>
</evidence>
<dbReference type="EMBL" id="CP000927">
    <property type="protein sequence ID" value="ABZ71513.1"/>
    <property type="molecule type" value="Genomic_DNA"/>
</dbReference>
<dbReference type="Pfam" id="PF00107">
    <property type="entry name" value="ADH_zinc_N"/>
    <property type="match status" value="1"/>
</dbReference>
<evidence type="ECO:0000256" key="1">
    <source>
        <dbReference type="ARBA" id="ARBA00022857"/>
    </source>
</evidence>
<accession>B0SVP5</accession>
<dbReference type="InterPro" id="IPR020843">
    <property type="entry name" value="ER"/>
</dbReference>
<feature type="domain" description="Enoyl reductase (ER)" evidence="2">
    <location>
        <begin position="17"/>
        <end position="328"/>
    </location>
</feature>
<dbReference type="InterPro" id="IPR013149">
    <property type="entry name" value="ADH-like_C"/>
</dbReference>
<dbReference type="PANTHER" id="PTHR44154">
    <property type="entry name" value="QUINONE OXIDOREDUCTASE"/>
    <property type="match status" value="1"/>
</dbReference>
<gene>
    <name evidence="3" type="ordered locus">Caul_2386</name>
</gene>
<name>B0SVP5_CAUSK</name>
<dbReference type="Pfam" id="PF08240">
    <property type="entry name" value="ADH_N"/>
    <property type="match status" value="1"/>
</dbReference>
<dbReference type="SUPFAM" id="SSF50129">
    <property type="entry name" value="GroES-like"/>
    <property type="match status" value="1"/>
</dbReference>
<dbReference type="STRING" id="366602.Caul_2386"/>
<dbReference type="SMART" id="SM00829">
    <property type="entry name" value="PKS_ER"/>
    <property type="match status" value="1"/>
</dbReference>
<dbReference type="InterPro" id="IPR036291">
    <property type="entry name" value="NAD(P)-bd_dom_sf"/>
</dbReference>
<dbReference type="OrthoDB" id="9792321at2"/>
<dbReference type="PANTHER" id="PTHR44154:SF1">
    <property type="entry name" value="QUINONE OXIDOREDUCTASE"/>
    <property type="match status" value="1"/>
</dbReference>
<evidence type="ECO:0000259" key="2">
    <source>
        <dbReference type="SMART" id="SM00829"/>
    </source>
</evidence>